<dbReference type="GO" id="GO:0005789">
    <property type="term" value="C:endoplasmic reticulum membrane"/>
    <property type="evidence" value="ECO:0007669"/>
    <property type="project" value="UniProtKB-SubCell"/>
</dbReference>
<keyword evidence="9" id="KW-0443">Lipid metabolism</keyword>
<keyword evidence="8 15" id="KW-0805">Transcription regulation</keyword>
<keyword evidence="4 14" id="KW-0812">Transmembrane</keyword>
<evidence type="ECO:0000256" key="17">
    <source>
        <dbReference type="SAM" id="Phobius"/>
    </source>
</evidence>
<feature type="transmembrane region" description="Helical" evidence="17">
    <location>
        <begin position="194"/>
        <end position="211"/>
    </location>
</feature>
<comment type="function">
    <text evidence="14">Fatty acyl-coenzyme A (CoA) diphosphatase that hydrolyzes fatty acyl-CoA to yield acyl-4'-phosphopantetheine and adenosine 3',5'-bisphosphate. Preferentially hydrolyzes unsaturated long-chain acyl-CoA substrates in the endoplasmic reticulum (ER) lumen. This catalytic activity is required for maintaining ER structure and for lipid droplets (LDs) biogenesis, which are lipid storage organelles involved in maintaining lipid and energy homeostasis. May directly bind to diacylglycerol (DAGs) and triacylglycerol, which is also important for LD biogenesis. May support directional budding of nacent LDs from the ER into the cytosol by reducing DAG levels at sites of LD formation. May play a role in the regulation of cell morphology and cytoskeletal organization. Involved in phospholipid biosynthesis.</text>
</comment>
<protein>
    <recommendedName>
        <fullName evidence="14">Acyl-coenzyme A diphosphatase SCS3</fullName>
        <ecNumber evidence="14">3.6.1.-</ecNumber>
    </recommendedName>
    <alternativeName>
        <fullName evidence="14">FIT family protein SCS3</fullName>
    </alternativeName>
</protein>
<evidence type="ECO:0000256" key="4">
    <source>
        <dbReference type="ARBA" id="ARBA00022692"/>
    </source>
</evidence>
<dbReference type="GO" id="GO:0010945">
    <property type="term" value="F:coenzyme A diphosphatase activity"/>
    <property type="evidence" value="ECO:0007669"/>
    <property type="project" value="InterPro"/>
</dbReference>
<keyword evidence="5 14" id="KW-0378">Hydrolase</keyword>
<dbReference type="InterPro" id="IPR008831">
    <property type="entry name" value="Mediator_Med31"/>
</dbReference>
<dbReference type="GO" id="GO:0140042">
    <property type="term" value="P:lipid droplet formation"/>
    <property type="evidence" value="ECO:0007669"/>
    <property type="project" value="UniProtKB-UniRule"/>
</dbReference>
<comment type="catalytic activity">
    <reaction evidence="14">
        <text>(5Z,8Z,11Z,14Z)-eicosatetraenoyl-CoA + H2O = S-(5Z,8Z,11Z,14Z-eicosatetraenoyl)-4'-phosphopantetheine + adenosine 3',5'-bisphosphate + 2 H(+)</text>
        <dbReference type="Rhea" id="RHEA:65568"/>
        <dbReference type="ChEBI" id="CHEBI:15377"/>
        <dbReference type="ChEBI" id="CHEBI:15378"/>
        <dbReference type="ChEBI" id="CHEBI:57368"/>
        <dbReference type="ChEBI" id="CHEBI:58343"/>
        <dbReference type="ChEBI" id="CHEBI:156554"/>
    </reaction>
</comment>
<evidence type="ECO:0000256" key="14">
    <source>
        <dbReference type="HAMAP-Rule" id="MF_03231"/>
    </source>
</evidence>
<evidence type="ECO:0000256" key="1">
    <source>
        <dbReference type="ARBA" id="ARBA00004123"/>
    </source>
</evidence>
<comment type="subcellular location">
    <subcellularLocation>
        <location evidence="2 14">Endoplasmic reticulum membrane</location>
        <topology evidence="2 14">Multi-pass membrane protein</topology>
    </subcellularLocation>
    <subcellularLocation>
        <location evidence="1 15">Nucleus</location>
    </subcellularLocation>
</comment>
<dbReference type="PANTHER" id="PTHR23129">
    <property type="entry name" value="ACYL-COENZYME A DIPHOSPHATASE FITM2"/>
    <property type="match status" value="1"/>
</dbReference>
<comment type="catalytic activity">
    <reaction evidence="14">
        <text>(9Z)-octadecenoyl-CoA + H2O = S-(9Z-octadecenoyl)-4'-phosphopantetheine + adenosine 3',5'-bisphosphate + 2 H(+)</text>
        <dbReference type="Rhea" id="RHEA:65564"/>
        <dbReference type="ChEBI" id="CHEBI:15377"/>
        <dbReference type="ChEBI" id="CHEBI:15378"/>
        <dbReference type="ChEBI" id="CHEBI:57387"/>
        <dbReference type="ChEBI" id="CHEBI:58343"/>
        <dbReference type="ChEBI" id="CHEBI:156553"/>
    </reaction>
</comment>
<feature type="region of interest" description="Disordered" evidence="16">
    <location>
        <begin position="106"/>
        <end position="140"/>
    </location>
</feature>
<comment type="catalytic activity">
    <reaction evidence="14">
        <text>an acyl-CoA + H2O = an acyl-4'-phosphopantetheine + adenosine 3',5'-bisphosphate + 2 H(+)</text>
        <dbReference type="Rhea" id="RHEA:50044"/>
        <dbReference type="ChEBI" id="CHEBI:15377"/>
        <dbReference type="ChEBI" id="CHEBI:15378"/>
        <dbReference type="ChEBI" id="CHEBI:58342"/>
        <dbReference type="ChEBI" id="CHEBI:58343"/>
        <dbReference type="ChEBI" id="CHEBI:132023"/>
    </reaction>
</comment>
<comment type="function">
    <text evidence="15">Component of the Mediator complex, a coactivator involved in the regulated transcription of nearly all RNA polymerase II-dependent genes. Mediator functions as a bridge to convey information from gene-specific regulatory proteins to the basal RNA polymerase II transcription machinery. Mediator is recruited to promoters by direct interactions with regulatory proteins and serves as a scaffold for the assembly of a functional preinitiation complex with RNA polymerase II and the general transcription factors.</text>
</comment>
<comment type="similarity">
    <text evidence="3 15">Belongs to the Mediator complex subunit 31 family.</text>
</comment>
<feature type="transmembrane region" description="Helical" evidence="17">
    <location>
        <begin position="166"/>
        <end position="182"/>
    </location>
</feature>
<keyword evidence="11 15" id="KW-0010">Activator</keyword>
<name>A0A8F2W2X6_CANAR</name>
<feature type="transmembrane region" description="Helical" evidence="17">
    <location>
        <begin position="351"/>
        <end position="371"/>
    </location>
</feature>
<dbReference type="GO" id="GO:0016592">
    <property type="term" value="C:mediator complex"/>
    <property type="evidence" value="ECO:0007669"/>
    <property type="project" value="InterPro"/>
</dbReference>
<keyword evidence="14" id="KW-0594">Phospholipid biosynthesis</keyword>
<keyword evidence="14" id="KW-1208">Phospholipid metabolism</keyword>
<dbReference type="Pfam" id="PF05669">
    <property type="entry name" value="Med31"/>
    <property type="match status" value="1"/>
</dbReference>
<dbReference type="HAMAP" id="MF_03231">
    <property type="entry name" value="SCS3"/>
    <property type="match status" value="1"/>
</dbReference>
<organism evidence="18">
    <name type="scientific">Candidozyma auris</name>
    <name type="common">Yeast</name>
    <name type="synonym">Candida auris</name>
    <dbReference type="NCBI Taxonomy" id="498019"/>
    <lineage>
        <taxon>Eukaryota</taxon>
        <taxon>Fungi</taxon>
        <taxon>Dikarya</taxon>
        <taxon>Ascomycota</taxon>
        <taxon>Saccharomycotina</taxon>
        <taxon>Pichiomycetes</taxon>
        <taxon>Metschnikowiaceae</taxon>
        <taxon>Candidozyma</taxon>
    </lineage>
</organism>
<evidence type="ECO:0000313" key="18">
    <source>
        <dbReference type="EMBL" id="QWW24724.1"/>
    </source>
</evidence>
<feature type="active site" evidence="14">
    <location>
        <position position="277"/>
    </location>
</feature>
<accession>A0A8F2W2X6</accession>
<proteinExistence type="inferred from homology"/>
<reference evidence="18" key="1">
    <citation type="submission" date="2021-06" db="EMBL/GenBank/DDBJ databases">
        <title>Candida auris outbreak in lebanese hospital.</title>
        <authorList>
            <person name="Finianos M."/>
        </authorList>
    </citation>
    <scope>NUCLEOTIDE SEQUENCE</scope>
    <source>
        <strain evidence="18">CA7LBN</strain>
    </source>
</reference>
<dbReference type="GO" id="GO:0006355">
    <property type="term" value="P:regulation of DNA-templated transcription"/>
    <property type="evidence" value="ECO:0007669"/>
    <property type="project" value="InterPro"/>
</dbReference>
<evidence type="ECO:0000256" key="5">
    <source>
        <dbReference type="ARBA" id="ARBA00022801"/>
    </source>
</evidence>
<keyword evidence="10 14" id="KW-0472">Membrane</keyword>
<dbReference type="Pfam" id="PF10261">
    <property type="entry name" value="FIT"/>
    <property type="match status" value="1"/>
</dbReference>
<dbReference type="GO" id="GO:0008654">
    <property type="term" value="P:phospholipid biosynthetic process"/>
    <property type="evidence" value="ECO:0007669"/>
    <property type="project" value="UniProtKB-KW"/>
</dbReference>
<keyword evidence="12 15" id="KW-0804">Transcription</keyword>
<dbReference type="AlphaFoldDB" id="A0A8F2W2X6"/>
<evidence type="ECO:0000256" key="15">
    <source>
        <dbReference type="RuleBase" id="RU364129"/>
    </source>
</evidence>
<evidence type="ECO:0000256" key="9">
    <source>
        <dbReference type="ARBA" id="ARBA00023098"/>
    </source>
</evidence>
<evidence type="ECO:0000256" key="12">
    <source>
        <dbReference type="ARBA" id="ARBA00023163"/>
    </source>
</evidence>
<evidence type="ECO:0000256" key="8">
    <source>
        <dbReference type="ARBA" id="ARBA00023015"/>
    </source>
</evidence>
<keyword evidence="7 14" id="KW-1133">Transmembrane helix</keyword>
<dbReference type="InterPro" id="IPR046400">
    <property type="entry name" value="SCS3"/>
</dbReference>
<gene>
    <name evidence="14" type="primary">SCS3</name>
    <name evidence="14" type="synonym">FIT2B</name>
    <name evidence="18" type="ORF">CA7LBN_003581</name>
</gene>
<feature type="compositionally biased region" description="Basic and acidic residues" evidence="16">
    <location>
        <begin position="106"/>
        <end position="118"/>
    </location>
</feature>
<dbReference type="EMBL" id="CP076752">
    <property type="protein sequence ID" value="QWW24724.1"/>
    <property type="molecule type" value="Genomic_DNA"/>
</dbReference>
<evidence type="ECO:0000256" key="16">
    <source>
        <dbReference type="SAM" id="MobiDB-lite"/>
    </source>
</evidence>
<evidence type="ECO:0000256" key="13">
    <source>
        <dbReference type="ARBA" id="ARBA00023242"/>
    </source>
</evidence>
<dbReference type="InterPro" id="IPR019388">
    <property type="entry name" value="FIT"/>
</dbReference>
<feature type="transmembrane region" description="Helical" evidence="17">
    <location>
        <begin position="278"/>
        <end position="297"/>
    </location>
</feature>
<comment type="similarity">
    <text evidence="14">Belongs to the FIT family. Fungal FIT2B/SCS3 subfamily.</text>
</comment>
<comment type="subunit">
    <text evidence="15">Component of the Mediator complex.</text>
</comment>
<keyword evidence="6 14" id="KW-0256">Endoplasmic reticulum</keyword>
<feature type="transmembrane region" description="Helical" evidence="17">
    <location>
        <begin position="318"/>
        <end position="339"/>
    </location>
</feature>
<evidence type="ECO:0000256" key="11">
    <source>
        <dbReference type="ARBA" id="ARBA00023159"/>
    </source>
</evidence>
<dbReference type="GO" id="GO:0003712">
    <property type="term" value="F:transcription coregulator activity"/>
    <property type="evidence" value="ECO:0007669"/>
    <property type="project" value="InterPro"/>
</dbReference>
<sequence length="375" mass="43943">MSDQPDELPTRWEVELEFVQSLANIQYVNFLAQNDYFNDPSFINYLDYLNYWRSPKYAKHLVYPNCLHILTLLQNPDFRKQITNPELMNSLMNDMVKKWQGSEEIISKPEESEGKDTSGDPNGETNPHTSTQSEQKDTNEGSHQAEVYNYYNDKGNIFNQLFVKKGWAWTTIAVVYFYGNVLSRQHVKNVQNTLLLAFVRYAAATFWWYLFTQWCFGLPIMDKLFVYTGGKCVATDGKHLSHLFEELDGLFHSNKISSYACRKIKGSWEGGHDPSGHVFLMVHSSLYLFFEIMPYWRGWQQLKRDWQGLKSQTISGKVVQTFYTTPQVVVMSLMALWWFMLLMTNMYFHSIAEKLAGLWFGYIGIAAIYYIPRWF</sequence>
<dbReference type="EC" id="3.6.1.-" evidence="14"/>
<dbReference type="PANTHER" id="PTHR23129:SF0">
    <property type="entry name" value="ACYL-COENZYME A DIPHOSPHATASE FITM2"/>
    <property type="match status" value="1"/>
</dbReference>
<feature type="compositionally biased region" description="Polar residues" evidence="16">
    <location>
        <begin position="119"/>
        <end position="133"/>
    </location>
</feature>
<evidence type="ECO:0000256" key="2">
    <source>
        <dbReference type="ARBA" id="ARBA00004477"/>
    </source>
</evidence>
<dbReference type="Gene3D" id="1.10.10.1340">
    <property type="entry name" value="Mediator of RNA polymerase II, submodule Med31 (Soh1)"/>
    <property type="match status" value="1"/>
</dbReference>
<keyword evidence="14" id="KW-0444">Lipid biosynthesis</keyword>
<comment type="catalytic activity">
    <reaction evidence="14">
        <text>hexadecanoyl-CoA + H2O = S-hexadecanoyl-4'-phosphopantetheine + adenosine 3',5'-bisphosphate + 2 H(+)</text>
        <dbReference type="Rhea" id="RHEA:50032"/>
        <dbReference type="ChEBI" id="CHEBI:15377"/>
        <dbReference type="ChEBI" id="CHEBI:15378"/>
        <dbReference type="ChEBI" id="CHEBI:57379"/>
        <dbReference type="ChEBI" id="CHEBI:58343"/>
        <dbReference type="ChEBI" id="CHEBI:132018"/>
    </reaction>
</comment>
<evidence type="ECO:0000256" key="7">
    <source>
        <dbReference type="ARBA" id="ARBA00022989"/>
    </source>
</evidence>
<evidence type="ECO:0000256" key="6">
    <source>
        <dbReference type="ARBA" id="ARBA00022824"/>
    </source>
</evidence>
<evidence type="ECO:0000256" key="10">
    <source>
        <dbReference type="ARBA" id="ARBA00023136"/>
    </source>
</evidence>
<dbReference type="Proteomes" id="UP000825438">
    <property type="component" value="Chromosome IV"/>
</dbReference>
<evidence type="ECO:0000256" key="3">
    <source>
        <dbReference type="ARBA" id="ARBA00006378"/>
    </source>
</evidence>
<keyword evidence="13 15" id="KW-0539">Nucleus</keyword>
<feature type="active site" evidence="14">
    <location>
        <position position="349"/>
    </location>
</feature>
<dbReference type="InterPro" id="IPR038089">
    <property type="entry name" value="Med31_sf"/>
</dbReference>